<sequence length="230" mass="26886">MKKMAPSVASAQAHTGGRASKTERIKHEHQHELLNRTTRTVKSEPTDRIKTERSDGITRSVKLEILEPQQRSRYTRYKRNPFIAPPPFSGQGKSSDTDELPYSDWKSQMSTYLTYDRLIPDMGRFTSSAEVFTAIDDSWGDHFLRQRKRSEFGALQQDDNEGFSDFCATFDAYLPYLDLKDDRKKEELRDKLNATCAAEIRGKRFNTLNEMRDQLRVFEVEHREKHQHQH</sequence>
<feature type="compositionally biased region" description="Basic and acidic residues" evidence="1">
    <location>
        <begin position="41"/>
        <end position="55"/>
    </location>
</feature>
<dbReference type="EMBL" id="LT854269">
    <property type="protein sequence ID" value="SMR62511.1"/>
    <property type="molecule type" value="Genomic_DNA"/>
</dbReference>
<reference evidence="3" key="1">
    <citation type="submission" date="2017-05" db="EMBL/GenBank/DDBJ databases">
        <authorList>
            <person name="Song R."/>
            <person name="Chenine A.L."/>
            <person name="Ruprecht R.M."/>
        </authorList>
    </citation>
    <scope>NUCLEOTIDE SEQUENCE [LARGE SCALE GENOMIC DNA]</scope>
</reference>
<organism evidence="2 3">
    <name type="scientific">Zymoseptoria tritici ST99CH_1E4</name>
    <dbReference type="NCBI Taxonomy" id="1276532"/>
    <lineage>
        <taxon>Eukaryota</taxon>
        <taxon>Fungi</taxon>
        <taxon>Dikarya</taxon>
        <taxon>Ascomycota</taxon>
        <taxon>Pezizomycotina</taxon>
        <taxon>Dothideomycetes</taxon>
        <taxon>Dothideomycetidae</taxon>
        <taxon>Mycosphaerellales</taxon>
        <taxon>Mycosphaerellaceae</taxon>
        <taxon>Zymoseptoria</taxon>
    </lineage>
</organism>
<dbReference type="Proteomes" id="UP000245764">
    <property type="component" value="Chromosome 18"/>
</dbReference>
<evidence type="ECO:0000313" key="3">
    <source>
        <dbReference type="Proteomes" id="UP000245764"/>
    </source>
</evidence>
<protein>
    <recommendedName>
        <fullName evidence="4">Retrotransposon gag domain-containing protein</fullName>
    </recommendedName>
</protein>
<name>A0A2H1H9K0_ZYMTR</name>
<evidence type="ECO:0000256" key="1">
    <source>
        <dbReference type="SAM" id="MobiDB-lite"/>
    </source>
</evidence>
<feature type="compositionally biased region" description="Basic and acidic residues" evidence="1">
    <location>
        <begin position="20"/>
        <end position="34"/>
    </location>
</feature>
<evidence type="ECO:0008006" key="4">
    <source>
        <dbReference type="Google" id="ProtNLM"/>
    </source>
</evidence>
<feature type="region of interest" description="Disordered" evidence="1">
    <location>
        <begin position="1"/>
        <end position="55"/>
    </location>
</feature>
<feature type="region of interest" description="Disordered" evidence="1">
    <location>
        <begin position="79"/>
        <end position="101"/>
    </location>
</feature>
<gene>
    <name evidence="2" type="ORF">ZT1E4_G11825</name>
</gene>
<evidence type="ECO:0000313" key="2">
    <source>
        <dbReference type="EMBL" id="SMR62511.1"/>
    </source>
</evidence>
<dbReference type="AlphaFoldDB" id="A0A2H1H9K0"/>
<accession>A0A2H1H9K0</accession>
<proteinExistence type="predicted"/>